<dbReference type="GO" id="GO:0008137">
    <property type="term" value="F:NADH dehydrogenase (ubiquinone) activity"/>
    <property type="evidence" value="ECO:0007669"/>
    <property type="project" value="UniProtKB-EC"/>
</dbReference>
<keyword evidence="10 13" id="KW-0496">Mitochondrion</keyword>
<evidence type="ECO:0000256" key="10">
    <source>
        <dbReference type="RuleBase" id="RU003404"/>
    </source>
</evidence>
<name>A0A7S5WS45_9NEOP</name>
<evidence type="ECO:0000256" key="6">
    <source>
        <dbReference type="ARBA" id="ARBA00022982"/>
    </source>
</evidence>
<dbReference type="GO" id="GO:0016020">
    <property type="term" value="C:membrane"/>
    <property type="evidence" value="ECO:0007669"/>
    <property type="project" value="UniProtKB-SubCell"/>
</dbReference>
<dbReference type="GO" id="GO:0003954">
    <property type="term" value="F:NADH dehydrogenase activity"/>
    <property type="evidence" value="ECO:0007669"/>
    <property type="project" value="TreeGrafter"/>
</dbReference>
<feature type="transmembrane region" description="Helical" evidence="10">
    <location>
        <begin position="509"/>
        <end position="530"/>
    </location>
</feature>
<sequence>MLLVVELDLAMDLSIPFSFIFYFDKFSLIFMYALMIISSCVFWYAIFYMKESIPNKRFFVYFISFVSSMILLIFSGNLITSIVGWDGLGLTSFLLILYFYSYSSLQSGLLTYFSNRIGDCFFILTIISFQMYCSQTNLIPFFKSNGLLLEVISTLIFFTCITKSAQLPFSAWLPAAMAAPTPVSSLVHSSTLVTAGIYLMIRYYSYWSLVSEVSKMLLIVASATMIIASMSALGENDLKKIVAMSTLSQLGFIMFTLSLGLVELSFVHLIIHAFFKALLFMVAGVLVHSNNNCQDIREISISNLNNPTLNVICCISIMSLVGWPFLSGFYSKDLIVDKLLVSSNNSLFILCLLYCSIFLTMVYSIRLTYLLLIKSMNWESVHDDEYWMPMLLLAFFANFWGSMMYWCVVPVEYCVNGFKTKMLLMMNFIIGSILFSIWEKIINKSKIMYMFLDSKAFSTFLSWYSMSKFNMEKKKMMSQSLFGGFPGVSFHALIKNIEYISYVTSLMKGMSYLFVEFLMAFVLLFVWGFFVY</sequence>
<dbReference type="InterPro" id="IPR001516">
    <property type="entry name" value="Proton_antipo_N"/>
</dbReference>
<evidence type="ECO:0000259" key="12">
    <source>
        <dbReference type="Pfam" id="PF00662"/>
    </source>
</evidence>
<feature type="transmembrane region" description="Helical" evidence="10">
    <location>
        <begin position="346"/>
        <end position="365"/>
    </location>
</feature>
<geneLocation type="mitochondrion" evidence="13"/>
<evidence type="ECO:0000256" key="4">
    <source>
        <dbReference type="ARBA" id="ARBA00021096"/>
    </source>
</evidence>
<dbReference type="EMBL" id="MT644275">
    <property type="protein sequence ID" value="QKY89087.1"/>
    <property type="molecule type" value="Genomic_DNA"/>
</dbReference>
<proteinExistence type="inferred from homology"/>
<reference evidence="13" key="1">
    <citation type="journal article" date="2020" name="Gene">
        <title>Structure, gene order, and nucleotide composition of mitochondrial genomes in parasitic lice from Amblycera.</title>
        <authorList>
            <person name="Sweet A.D."/>
            <person name="Johnson K.P."/>
            <person name="Cao Y."/>
            <person name="de Moya R.S."/>
            <person name="Skinner R.K."/>
            <person name="Tan M."/>
            <person name="Virrueta-Herrera S."/>
            <person name="Cameron S.L."/>
        </authorList>
    </citation>
    <scope>NUCLEOTIDE SEQUENCE</scope>
    <source>
        <strain evidence="13">Mccos</strain>
    </source>
</reference>
<dbReference type="InterPro" id="IPR003945">
    <property type="entry name" value="NU5C-like"/>
</dbReference>
<comment type="similarity">
    <text evidence="10">Belongs to the complex I subunit 5 family.</text>
</comment>
<keyword evidence="10" id="KW-0830">Ubiquinone</keyword>
<feature type="transmembrane region" description="Helical" evidence="10">
    <location>
        <begin position="20"/>
        <end position="46"/>
    </location>
</feature>
<feature type="domain" description="NADH:quinone oxidoreductase/Mrp antiporter transmembrane" evidence="11">
    <location>
        <begin position="75"/>
        <end position="358"/>
    </location>
</feature>
<evidence type="ECO:0000256" key="9">
    <source>
        <dbReference type="ARBA" id="ARBA00049551"/>
    </source>
</evidence>
<feature type="transmembrane region" description="Helical" evidence="10">
    <location>
        <begin position="241"/>
        <end position="260"/>
    </location>
</feature>
<feature type="transmembrane region" description="Helical" evidence="10">
    <location>
        <begin position="216"/>
        <end position="234"/>
    </location>
</feature>
<evidence type="ECO:0000256" key="5">
    <source>
        <dbReference type="ARBA" id="ARBA00022692"/>
    </source>
</evidence>
<accession>A0A7S5WS45</accession>
<comment type="catalytic activity">
    <reaction evidence="9 10">
        <text>a ubiquinone + NADH + 5 H(+)(in) = a ubiquinol + NAD(+) + 4 H(+)(out)</text>
        <dbReference type="Rhea" id="RHEA:29091"/>
        <dbReference type="Rhea" id="RHEA-COMP:9565"/>
        <dbReference type="Rhea" id="RHEA-COMP:9566"/>
        <dbReference type="ChEBI" id="CHEBI:15378"/>
        <dbReference type="ChEBI" id="CHEBI:16389"/>
        <dbReference type="ChEBI" id="CHEBI:17976"/>
        <dbReference type="ChEBI" id="CHEBI:57540"/>
        <dbReference type="ChEBI" id="CHEBI:57945"/>
        <dbReference type="EC" id="7.1.1.2"/>
    </reaction>
</comment>
<feature type="transmembrane region" description="Helical" evidence="10">
    <location>
        <begin position="185"/>
        <end position="204"/>
    </location>
</feature>
<feature type="transmembrane region" description="Helical" evidence="10">
    <location>
        <begin position="308"/>
        <end position="326"/>
    </location>
</feature>
<feature type="transmembrane region" description="Helical" evidence="10">
    <location>
        <begin position="386"/>
        <end position="406"/>
    </location>
</feature>
<feature type="transmembrane region" description="Helical" evidence="10">
    <location>
        <begin position="82"/>
        <end position="101"/>
    </location>
</feature>
<gene>
    <name evidence="13" type="primary">nad5</name>
</gene>
<dbReference type="PANTHER" id="PTHR42829:SF2">
    <property type="entry name" value="NADH-UBIQUINONE OXIDOREDUCTASE CHAIN 5"/>
    <property type="match status" value="1"/>
</dbReference>
<comment type="function">
    <text evidence="1">Core subunit of the mitochondrial membrane respiratory chain NADH dehydrogenase (Complex I) that is believed to belong to the minimal assembly required for catalysis. Complex I functions in the transfer of electrons from NADH to the respiratory chain. The immediate electron acceptor for the enzyme is believed to be ubiquinone.</text>
</comment>
<keyword evidence="7 10" id="KW-1133">Transmembrane helix</keyword>
<keyword evidence="10" id="KW-0813">Transport</keyword>
<protein>
    <recommendedName>
        <fullName evidence="4 10">NADH-ubiquinone oxidoreductase chain 5</fullName>
        <ecNumber evidence="3 10">7.1.1.2</ecNumber>
    </recommendedName>
</protein>
<dbReference type="Pfam" id="PF00361">
    <property type="entry name" value="Proton_antipo_M"/>
    <property type="match status" value="1"/>
</dbReference>
<keyword evidence="5 10" id="KW-0812">Transmembrane</keyword>
<dbReference type="Pfam" id="PF00662">
    <property type="entry name" value="Proton_antipo_N"/>
    <property type="match status" value="1"/>
</dbReference>
<evidence type="ECO:0000256" key="2">
    <source>
        <dbReference type="ARBA" id="ARBA00004141"/>
    </source>
</evidence>
<evidence type="ECO:0000256" key="3">
    <source>
        <dbReference type="ARBA" id="ARBA00012944"/>
    </source>
</evidence>
<dbReference type="InterPro" id="IPR001750">
    <property type="entry name" value="ND/Mrp_TM"/>
</dbReference>
<dbReference type="PANTHER" id="PTHR42829">
    <property type="entry name" value="NADH-UBIQUINONE OXIDOREDUCTASE CHAIN 5"/>
    <property type="match status" value="1"/>
</dbReference>
<comment type="subcellular location">
    <subcellularLocation>
        <location evidence="2">Membrane</location>
        <topology evidence="2">Multi-pass membrane protein</topology>
    </subcellularLocation>
</comment>
<evidence type="ECO:0000256" key="7">
    <source>
        <dbReference type="ARBA" id="ARBA00022989"/>
    </source>
</evidence>
<dbReference type="EC" id="7.1.1.2" evidence="3 10"/>
<feature type="transmembrane region" description="Helical" evidence="10">
    <location>
        <begin position="476"/>
        <end position="497"/>
    </location>
</feature>
<evidence type="ECO:0000256" key="8">
    <source>
        <dbReference type="ARBA" id="ARBA00023136"/>
    </source>
</evidence>
<feature type="transmembrane region" description="Helical" evidence="10">
    <location>
        <begin position="152"/>
        <end position="173"/>
    </location>
</feature>
<feature type="transmembrane region" description="Helical" evidence="10">
    <location>
        <begin position="418"/>
        <end position="438"/>
    </location>
</feature>
<evidence type="ECO:0000256" key="1">
    <source>
        <dbReference type="ARBA" id="ARBA00003257"/>
    </source>
</evidence>
<organism evidence="13">
    <name type="scientific">Macrogyropus costalimai</name>
    <dbReference type="NCBI Taxonomy" id="1941320"/>
    <lineage>
        <taxon>Eukaryota</taxon>
        <taxon>Metazoa</taxon>
        <taxon>Ecdysozoa</taxon>
        <taxon>Arthropoda</taxon>
        <taxon>Hexapoda</taxon>
        <taxon>Insecta</taxon>
        <taxon>Pterygota</taxon>
        <taxon>Neoptera</taxon>
        <taxon>Paraneoptera</taxon>
        <taxon>Psocodea</taxon>
        <taxon>Troctomorpha</taxon>
        <taxon>Phthiraptera</taxon>
        <taxon>Amblycera</taxon>
        <taxon>Gyropidae</taxon>
        <taxon>Macrogyropus</taxon>
    </lineage>
</organism>
<keyword evidence="10" id="KW-0520">NAD</keyword>
<evidence type="ECO:0000259" key="11">
    <source>
        <dbReference type="Pfam" id="PF00361"/>
    </source>
</evidence>
<dbReference type="AlphaFoldDB" id="A0A7S5WS45"/>
<dbReference type="PRINTS" id="PR01434">
    <property type="entry name" value="NADHDHGNASE5"/>
</dbReference>
<feature type="transmembrane region" description="Helical" evidence="10">
    <location>
        <begin position="113"/>
        <end position="132"/>
    </location>
</feature>
<comment type="function">
    <text evidence="10">Core subunit of the mitochondrial membrane respiratory chain NADH dehydrogenase (Complex I) which catalyzes electron transfer from NADH through the respiratory chain, using ubiquinone as an electron acceptor. Essential for the catalytic activity and assembly of complex I.</text>
</comment>
<keyword evidence="8 10" id="KW-0472">Membrane</keyword>
<feature type="transmembrane region" description="Helical" evidence="10">
    <location>
        <begin position="58"/>
        <end position="76"/>
    </location>
</feature>
<evidence type="ECO:0000313" key="13">
    <source>
        <dbReference type="EMBL" id="QKY89087.1"/>
    </source>
</evidence>
<keyword evidence="6" id="KW-0249">Electron transport</keyword>
<feature type="transmembrane region" description="Helical" evidence="10">
    <location>
        <begin position="266"/>
        <end position="287"/>
    </location>
</feature>
<feature type="domain" description="NADH-Ubiquinone oxidoreductase (complex I) chain 5 N-terminal" evidence="12">
    <location>
        <begin position="15"/>
        <end position="59"/>
    </location>
</feature>
<dbReference type="GO" id="GO:0042773">
    <property type="term" value="P:ATP synthesis coupled electron transport"/>
    <property type="evidence" value="ECO:0007669"/>
    <property type="project" value="InterPro"/>
</dbReference>
<dbReference type="GO" id="GO:0015990">
    <property type="term" value="P:electron transport coupled proton transport"/>
    <property type="evidence" value="ECO:0007669"/>
    <property type="project" value="TreeGrafter"/>
</dbReference>